<reference evidence="2" key="1">
    <citation type="submission" date="2022-06" db="EMBL/GenBank/DDBJ databases">
        <title>Genome sequencing of Brevibacillus sp. BB3-R1.</title>
        <authorList>
            <person name="Heo J."/>
            <person name="Lee D."/>
            <person name="Won M."/>
            <person name="Han B.-H."/>
            <person name="Hong S.-B."/>
            <person name="Kwon S.-W."/>
        </authorList>
    </citation>
    <scope>NUCLEOTIDE SEQUENCE</scope>
    <source>
        <strain evidence="2">BB3-R1</strain>
    </source>
</reference>
<evidence type="ECO:0000313" key="3">
    <source>
        <dbReference type="Proteomes" id="UP001056500"/>
    </source>
</evidence>
<dbReference type="Proteomes" id="UP001056500">
    <property type="component" value="Chromosome"/>
</dbReference>
<dbReference type="EMBL" id="CP098755">
    <property type="protein sequence ID" value="USG65593.1"/>
    <property type="molecule type" value="Genomic_DNA"/>
</dbReference>
<keyword evidence="1" id="KW-1133">Transmembrane helix</keyword>
<evidence type="ECO:0000256" key="1">
    <source>
        <dbReference type="SAM" id="Phobius"/>
    </source>
</evidence>
<evidence type="ECO:0000313" key="2">
    <source>
        <dbReference type="EMBL" id="USG65593.1"/>
    </source>
</evidence>
<organism evidence="2 3">
    <name type="scientific">Brevibacillus ruminantium</name>
    <dbReference type="NCBI Taxonomy" id="2950604"/>
    <lineage>
        <taxon>Bacteria</taxon>
        <taxon>Bacillati</taxon>
        <taxon>Bacillota</taxon>
        <taxon>Bacilli</taxon>
        <taxon>Bacillales</taxon>
        <taxon>Paenibacillaceae</taxon>
        <taxon>Brevibacillus</taxon>
    </lineage>
</organism>
<keyword evidence="1" id="KW-0812">Transmembrane</keyword>
<accession>A0ABY4WEI8</accession>
<keyword evidence="3" id="KW-1185">Reference proteome</keyword>
<feature type="transmembrane region" description="Helical" evidence="1">
    <location>
        <begin position="48"/>
        <end position="67"/>
    </location>
</feature>
<name>A0ABY4WEI8_9BACL</name>
<evidence type="ECO:0008006" key="4">
    <source>
        <dbReference type="Google" id="ProtNLM"/>
    </source>
</evidence>
<keyword evidence="1" id="KW-0472">Membrane</keyword>
<dbReference type="RefSeq" id="WP_251872677.1">
    <property type="nucleotide sequence ID" value="NZ_CP098755.1"/>
</dbReference>
<proteinExistence type="predicted"/>
<sequence>MKHIEPYDDFEKRLKNTPVPQIHIKDQVLDRLRERNNQKEAVRVKKKIGLIVAACLVFGVTSAYAAVKVYELKNEKGEVISQISHTTEKPVLDKQRTYYELLEEVRETVKPGGAVAVYIVPDNPQKRISFFQKPMSFEDRSAFLESVGGGLTFPEELVGGYKFTEGMYQNELIRDYKNEDFYKEAEETKKDVIVKELAVEPDYQYAIARYAKDKGTVSIKIDNFAKVKNSSTEAGPDDTVEKVKVKNKDALYLMRKFMGEDGKVASIEQSIEFYKDDAKQLYTVFTTSDKITKEEMLAIAEKLE</sequence>
<protein>
    <recommendedName>
        <fullName evidence="4">DUF4367 domain-containing protein</fullName>
    </recommendedName>
</protein>
<gene>
    <name evidence="2" type="ORF">NDK47_26420</name>
</gene>